<dbReference type="Proteomes" id="UP000600918">
    <property type="component" value="Unassembled WGS sequence"/>
</dbReference>
<protein>
    <submittedName>
        <fullName evidence="1">Uncharacterized protein</fullName>
    </submittedName>
</protein>
<accession>A0A834U8H6</accession>
<evidence type="ECO:0000313" key="2">
    <source>
        <dbReference type="Proteomes" id="UP000600918"/>
    </source>
</evidence>
<sequence>MTGTVTLISTNYYDECELHQIHTSIDPSSSSPLIVIEDCHQPFKRHSILNEFVLKLIFTMSLLGARESSLREPIFSGQDWYDGKIVWGWRWGWKWGVAGRNLSPEKSLSLGGVNPFLIEAHSEITERCRKGGSRKEEGGNGDVRNSLLDVPKCKDGRMVKGEKGFCPSDNALDGISVGEFGEKNPWNSNIRGGMAASQTLFYVDTVEPSMLYSRDYSRIILCPTRLFFHRHFSHWHAHVIQGQLKGLFSSIYAEQSGTHNFRVQGTTSVARTYGLSELQMPPKSLFTDASTERDDNALTITDFAPHHPI</sequence>
<name>A0A834U8H6_VESPE</name>
<comment type="caution">
    <text evidence="1">The sequence shown here is derived from an EMBL/GenBank/DDBJ whole genome shotgun (WGS) entry which is preliminary data.</text>
</comment>
<organism evidence="1 2">
    <name type="scientific">Vespula pensylvanica</name>
    <name type="common">Western yellow jacket</name>
    <name type="synonym">Wasp</name>
    <dbReference type="NCBI Taxonomy" id="30213"/>
    <lineage>
        <taxon>Eukaryota</taxon>
        <taxon>Metazoa</taxon>
        <taxon>Ecdysozoa</taxon>
        <taxon>Arthropoda</taxon>
        <taxon>Hexapoda</taxon>
        <taxon>Insecta</taxon>
        <taxon>Pterygota</taxon>
        <taxon>Neoptera</taxon>
        <taxon>Endopterygota</taxon>
        <taxon>Hymenoptera</taxon>
        <taxon>Apocrita</taxon>
        <taxon>Aculeata</taxon>
        <taxon>Vespoidea</taxon>
        <taxon>Vespidae</taxon>
        <taxon>Vespinae</taxon>
        <taxon>Vespula</taxon>
    </lineage>
</organism>
<reference evidence="1" key="1">
    <citation type="journal article" date="2020" name="G3 (Bethesda)">
        <title>High-Quality Assemblies for Three Invasive Social Wasps from the &lt;i&gt;Vespula&lt;/i&gt; Genus.</title>
        <authorList>
            <person name="Harrop T.W.R."/>
            <person name="Guhlin J."/>
            <person name="McLaughlin G.M."/>
            <person name="Permina E."/>
            <person name="Stockwell P."/>
            <person name="Gilligan J."/>
            <person name="Le Lec M.F."/>
            <person name="Gruber M.A.M."/>
            <person name="Quinn O."/>
            <person name="Lovegrove M."/>
            <person name="Duncan E.J."/>
            <person name="Remnant E.J."/>
            <person name="Van Eeckhoven J."/>
            <person name="Graham B."/>
            <person name="Knapp R.A."/>
            <person name="Langford K.W."/>
            <person name="Kronenberg Z."/>
            <person name="Press M.O."/>
            <person name="Eacker S.M."/>
            <person name="Wilson-Rankin E.E."/>
            <person name="Purcell J."/>
            <person name="Lester P.J."/>
            <person name="Dearden P.K."/>
        </authorList>
    </citation>
    <scope>NUCLEOTIDE SEQUENCE</scope>
    <source>
        <strain evidence="1">Volc-1</strain>
    </source>
</reference>
<evidence type="ECO:0000313" key="1">
    <source>
        <dbReference type="EMBL" id="KAF7421591.1"/>
    </source>
</evidence>
<dbReference type="AlphaFoldDB" id="A0A834U8H6"/>
<keyword evidence="2" id="KW-1185">Reference proteome</keyword>
<gene>
    <name evidence="1" type="ORF">H0235_009427</name>
</gene>
<proteinExistence type="predicted"/>
<dbReference type="EMBL" id="JACSDY010000008">
    <property type="protein sequence ID" value="KAF7421591.1"/>
    <property type="molecule type" value="Genomic_DNA"/>
</dbReference>